<reference evidence="1 2" key="1">
    <citation type="journal article" date="2004" name="Appl. Environ. Microbiol.">
        <title>Mineralization of individual congeners of linear alkylbenzenesulfonate by defined pairs of heterotrophic bacteria.</title>
        <authorList>
            <person name="Schleheck D."/>
            <person name="Knepper T.P."/>
            <person name="Fischer K."/>
            <person name="Cook A.M."/>
        </authorList>
    </citation>
    <scope>NUCLEOTIDE SEQUENCE [LARGE SCALE GENOMIC DNA]</scope>
    <source>
        <strain evidence="2">DSM 14801 / SPH-1</strain>
    </source>
</reference>
<organism evidence="1 2">
    <name type="scientific">Delftia acidovorans (strain DSM 14801 / SPH-1)</name>
    <dbReference type="NCBI Taxonomy" id="398578"/>
    <lineage>
        <taxon>Bacteria</taxon>
        <taxon>Pseudomonadati</taxon>
        <taxon>Pseudomonadota</taxon>
        <taxon>Betaproteobacteria</taxon>
        <taxon>Burkholderiales</taxon>
        <taxon>Comamonadaceae</taxon>
        <taxon>Delftia</taxon>
    </lineage>
</organism>
<dbReference type="HOGENOM" id="CLU_2117015_0_0_4"/>
<dbReference type="RefSeq" id="WP_012205461.1">
    <property type="nucleotide sequence ID" value="NC_010002.1"/>
</dbReference>
<dbReference type="GeneID" id="43131543"/>
<proteinExistence type="predicted"/>
<dbReference type="KEGG" id="dac:Daci_3633"/>
<dbReference type="Proteomes" id="UP000000784">
    <property type="component" value="Chromosome"/>
</dbReference>
<evidence type="ECO:0000313" key="2">
    <source>
        <dbReference type="Proteomes" id="UP000000784"/>
    </source>
</evidence>
<protein>
    <submittedName>
        <fullName evidence="1">Uncharacterized protein</fullName>
    </submittedName>
</protein>
<name>A9C003_DELAS</name>
<dbReference type="EMBL" id="CP000884">
    <property type="protein sequence ID" value="ABX36265.1"/>
    <property type="molecule type" value="Genomic_DNA"/>
</dbReference>
<evidence type="ECO:0000313" key="1">
    <source>
        <dbReference type="EMBL" id="ABX36265.1"/>
    </source>
</evidence>
<dbReference type="AlphaFoldDB" id="A9C003"/>
<gene>
    <name evidence="1" type="ordered locus">Daci_3633</name>
</gene>
<accession>A9C003</accession>
<keyword evidence="2" id="KW-1185">Reference proteome</keyword>
<dbReference type="eggNOG" id="ENOG502ZFIW">
    <property type="taxonomic scope" value="Bacteria"/>
</dbReference>
<reference evidence="2" key="2">
    <citation type="submission" date="2007-11" db="EMBL/GenBank/DDBJ databases">
        <title>Complete sequence of Delftia acidovorans DSM 14801 / SPH-1.</title>
        <authorList>
            <person name="Copeland A."/>
            <person name="Lucas S."/>
            <person name="Lapidus A."/>
            <person name="Barry K."/>
            <person name="Glavina del Rio T."/>
            <person name="Dalin E."/>
            <person name="Tice H."/>
            <person name="Pitluck S."/>
            <person name="Lowry S."/>
            <person name="Clum A."/>
            <person name="Schmutz J."/>
            <person name="Larimer F."/>
            <person name="Land M."/>
            <person name="Hauser L."/>
            <person name="Kyrpides N."/>
            <person name="Kim E."/>
            <person name="Schleheck D."/>
            <person name="Richardson P."/>
        </authorList>
    </citation>
    <scope>NUCLEOTIDE SEQUENCE [LARGE SCALE GENOMIC DNA]</scope>
    <source>
        <strain evidence="2">DSM 14801 / SPH-1</strain>
    </source>
</reference>
<sequence>MTEIADFAIWAKVRPADKREFRKWMAGQTGWREIDVYSRLGSAVEEGRHIELLKHLGWEDAQTELGQLPAFVEAGSARLTVTSFLPMDSAPYCTIHSLYVWRLGCPVCSNNFIR</sequence>